<keyword evidence="4" id="KW-0812">Transmembrane</keyword>
<reference evidence="9" key="1">
    <citation type="journal article" date="2020" name="Nature">
        <title>Giant virus diversity and host interactions through global metagenomics.</title>
        <authorList>
            <person name="Schulz F."/>
            <person name="Roux S."/>
            <person name="Paez-Espino D."/>
            <person name="Jungbluth S."/>
            <person name="Walsh D.A."/>
            <person name="Denef V.J."/>
            <person name="McMahon K.D."/>
            <person name="Konstantinidis K.T."/>
            <person name="Eloe-Fadrosh E.A."/>
            <person name="Kyrpides N.C."/>
            <person name="Woyke T."/>
        </authorList>
    </citation>
    <scope>NUCLEOTIDE SEQUENCE</scope>
    <source>
        <strain evidence="9">GVMAG-M-3300022752-66</strain>
    </source>
</reference>
<evidence type="ECO:0000256" key="8">
    <source>
        <dbReference type="ARBA" id="ARBA00023136"/>
    </source>
</evidence>
<proteinExistence type="predicted"/>
<dbReference type="InterPro" id="IPR002659">
    <property type="entry name" value="Glyco_trans_31"/>
</dbReference>
<dbReference type="Pfam" id="PF01762">
    <property type="entry name" value="Galactosyl_T"/>
    <property type="match status" value="1"/>
</dbReference>
<keyword evidence="6" id="KW-1133">Transmembrane helix</keyword>
<organism evidence="9">
    <name type="scientific">viral metagenome</name>
    <dbReference type="NCBI Taxonomy" id="1070528"/>
    <lineage>
        <taxon>unclassified sequences</taxon>
        <taxon>metagenomes</taxon>
        <taxon>organismal metagenomes</taxon>
    </lineage>
</organism>
<evidence type="ECO:0000256" key="6">
    <source>
        <dbReference type="ARBA" id="ARBA00022989"/>
    </source>
</evidence>
<keyword evidence="5" id="KW-0735">Signal-anchor</keyword>
<evidence type="ECO:0000256" key="1">
    <source>
        <dbReference type="ARBA" id="ARBA00004323"/>
    </source>
</evidence>
<evidence type="ECO:0000313" key="9">
    <source>
        <dbReference type="EMBL" id="QHT08295.1"/>
    </source>
</evidence>
<dbReference type="AlphaFoldDB" id="A0A6C0CXU7"/>
<evidence type="ECO:0000256" key="7">
    <source>
        <dbReference type="ARBA" id="ARBA00023034"/>
    </source>
</evidence>
<evidence type="ECO:0000256" key="5">
    <source>
        <dbReference type="ARBA" id="ARBA00022968"/>
    </source>
</evidence>
<evidence type="ECO:0008006" key="10">
    <source>
        <dbReference type="Google" id="ProtNLM"/>
    </source>
</evidence>
<dbReference type="EMBL" id="MN739493">
    <property type="protein sequence ID" value="QHT08295.1"/>
    <property type="molecule type" value="Genomic_DNA"/>
</dbReference>
<comment type="subcellular location">
    <subcellularLocation>
        <location evidence="1">Golgi apparatus membrane</location>
        <topology evidence="1">Single-pass type II membrane protein</topology>
    </subcellularLocation>
</comment>
<evidence type="ECO:0000256" key="2">
    <source>
        <dbReference type="ARBA" id="ARBA00022676"/>
    </source>
</evidence>
<sequence length="218" mass="26172">MEEKKIKQDFILLIMNCQKYIKKADAQKNTWLKELPSNVKYYHVVGNSMLKTTFKFDDEERKLWVRNHDDYNSLPHKVVTAYDAINQTYDYKYIMKTDDDQQVLSCFQFFTTLTKLFDSPNFSYHYGGFIVDVKLPHISQYYRIHSELPRNLKIEAIKYCNGRFYFLSYNAIQDLITKRENISKEYLEDYAVGYYLNSSLRNNIFPIKTDAYFKDFTL</sequence>
<accession>A0A6C0CXU7</accession>
<name>A0A6C0CXU7_9ZZZZ</name>
<protein>
    <recommendedName>
        <fullName evidence="10">Hexosyltransferase</fullName>
    </recommendedName>
</protein>
<keyword evidence="7" id="KW-0333">Golgi apparatus</keyword>
<dbReference type="GO" id="GO:0016758">
    <property type="term" value="F:hexosyltransferase activity"/>
    <property type="evidence" value="ECO:0007669"/>
    <property type="project" value="InterPro"/>
</dbReference>
<keyword evidence="8" id="KW-0472">Membrane</keyword>
<dbReference type="GO" id="GO:0000139">
    <property type="term" value="C:Golgi membrane"/>
    <property type="evidence" value="ECO:0007669"/>
    <property type="project" value="UniProtKB-SubCell"/>
</dbReference>
<evidence type="ECO:0000256" key="4">
    <source>
        <dbReference type="ARBA" id="ARBA00022692"/>
    </source>
</evidence>
<keyword evidence="2" id="KW-0328">Glycosyltransferase</keyword>
<dbReference type="Gene3D" id="3.90.550.50">
    <property type="match status" value="1"/>
</dbReference>
<dbReference type="PANTHER" id="PTHR11214:SF3">
    <property type="entry name" value="BETA-1,3-GALACTOSYLTRANSFERASE 6"/>
    <property type="match status" value="1"/>
</dbReference>
<dbReference type="GO" id="GO:0006493">
    <property type="term" value="P:protein O-linked glycosylation"/>
    <property type="evidence" value="ECO:0007669"/>
    <property type="project" value="TreeGrafter"/>
</dbReference>
<dbReference type="PANTHER" id="PTHR11214">
    <property type="entry name" value="BETA-1,3-N-ACETYLGLUCOSAMINYLTRANSFERASE"/>
    <property type="match status" value="1"/>
</dbReference>
<keyword evidence="3" id="KW-0808">Transferase</keyword>
<evidence type="ECO:0000256" key="3">
    <source>
        <dbReference type="ARBA" id="ARBA00022679"/>
    </source>
</evidence>